<keyword evidence="9" id="KW-1185">Reference proteome</keyword>
<dbReference type="RefSeq" id="WP_376946337.1">
    <property type="nucleotide sequence ID" value="NZ_CP171449.1"/>
</dbReference>
<protein>
    <submittedName>
        <fullName evidence="8">Radical SAM protein</fullName>
    </submittedName>
</protein>
<evidence type="ECO:0000256" key="1">
    <source>
        <dbReference type="ARBA" id="ARBA00001966"/>
    </source>
</evidence>
<dbReference type="PANTHER" id="PTHR43787">
    <property type="entry name" value="FEMO COFACTOR BIOSYNTHESIS PROTEIN NIFB-RELATED"/>
    <property type="match status" value="1"/>
</dbReference>
<dbReference type="CDD" id="cd01335">
    <property type="entry name" value="Radical_SAM"/>
    <property type="match status" value="1"/>
</dbReference>
<evidence type="ECO:0000256" key="6">
    <source>
        <dbReference type="ARBA" id="ARBA00023014"/>
    </source>
</evidence>
<comment type="caution">
    <text evidence="8">The sequence shown here is derived from an EMBL/GenBank/DDBJ whole genome shotgun (WGS) entry which is preliminary data.</text>
</comment>
<evidence type="ECO:0000256" key="4">
    <source>
        <dbReference type="ARBA" id="ARBA00022723"/>
    </source>
</evidence>
<dbReference type="EMBL" id="JBHLSS010000077">
    <property type="protein sequence ID" value="MFC0710368.1"/>
    <property type="molecule type" value="Genomic_DNA"/>
</dbReference>
<keyword evidence="3" id="KW-0949">S-adenosyl-L-methionine</keyword>
<comment type="cofactor">
    <cofactor evidence="1">
        <name>[4Fe-4S] cluster</name>
        <dbReference type="ChEBI" id="CHEBI:49883"/>
    </cofactor>
</comment>
<dbReference type="Gene3D" id="3.20.20.70">
    <property type="entry name" value="Aldolase class I"/>
    <property type="match status" value="1"/>
</dbReference>
<dbReference type="InterPro" id="IPR023885">
    <property type="entry name" value="4Fe4S-binding_SPASM_dom"/>
</dbReference>
<dbReference type="Proteomes" id="UP001589891">
    <property type="component" value="Unassembled WGS sequence"/>
</dbReference>
<proteinExistence type="predicted"/>
<feature type="domain" description="Radical SAM core" evidence="7">
    <location>
        <begin position="101"/>
        <end position="343"/>
    </location>
</feature>
<reference evidence="8 9" key="1">
    <citation type="submission" date="2024-09" db="EMBL/GenBank/DDBJ databases">
        <authorList>
            <person name="Sun Q."/>
            <person name="Mori K."/>
        </authorList>
    </citation>
    <scope>NUCLEOTIDE SEQUENCE [LARGE SCALE GENOMIC DNA]</scope>
    <source>
        <strain evidence="8 9">NCAIM B.01794</strain>
    </source>
</reference>
<keyword evidence="4" id="KW-0479">Metal-binding</keyword>
<dbReference type="Pfam" id="PF04055">
    <property type="entry name" value="Radical_SAM"/>
    <property type="match status" value="1"/>
</dbReference>
<evidence type="ECO:0000256" key="5">
    <source>
        <dbReference type="ARBA" id="ARBA00023004"/>
    </source>
</evidence>
<accession>A0ABV6SLG6</accession>
<dbReference type="InterPro" id="IPR058240">
    <property type="entry name" value="rSAM_sf"/>
</dbReference>
<dbReference type="SFLD" id="SFLDS00029">
    <property type="entry name" value="Radical_SAM"/>
    <property type="match status" value="1"/>
</dbReference>
<dbReference type="PROSITE" id="PS51918">
    <property type="entry name" value="RADICAL_SAM"/>
    <property type="match status" value="1"/>
</dbReference>
<gene>
    <name evidence="8" type="ORF">ACFFGX_12655</name>
</gene>
<evidence type="ECO:0000256" key="3">
    <source>
        <dbReference type="ARBA" id="ARBA00022691"/>
    </source>
</evidence>
<organism evidence="8 9">
    <name type="scientific">Azorhizophilus paspali</name>
    <name type="common">Azotobacter paspali</name>
    <dbReference type="NCBI Taxonomy" id="69963"/>
    <lineage>
        <taxon>Bacteria</taxon>
        <taxon>Pseudomonadati</taxon>
        <taxon>Pseudomonadota</taxon>
        <taxon>Gammaproteobacteria</taxon>
        <taxon>Pseudomonadales</taxon>
        <taxon>Pseudomonadaceae</taxon>
        <taxon>Azorhizophilus</taxon>
    </lineage>
</organism>
<name>A0ABV6SLG6_AZOPA</name>
<dbReference type="NCBIfam" id="TIGR04085">
    <property type="entry name" value="rSAM_more_4Fe4S"/>
    <property type="match status" value="1"/>
</dbReference>
<evidence type="ECO:0000256" key="2">
    <source>
        <dbReference type="ARBA" id="ARBA00022485"/>
    </source>
</evidence>
<evidence type="ECO:0000259" key="7">
    <source>
        <dbReference type="PROSITE" id="PS51918"/>
    </source>
</evidence>
<keyword evidence="5" id="KW-0408">Iron</keyword>
<dbReference type="InterPro" id="IPR013785">
    <property type="entry name" value="Aldolase_TIM"/>
</dbReference>
<evidence type="ECO:0000313" key="9">
    <source>
        <dbReference type="Proteomes" id="UP001589891"/>
    </source>
</evidence>
<dbReference type="SUPFAM" id="SSF102114">
    <property type="entry name" value="Radical SAM enzymes"/>
    <property type="match status" value="1"/>
</dbReference>
<sequence>MDCRHQPTHWKPSKYNWILPIDAMGGGGAIYNAYTGACLDFGENDFRRIKALLNSTQDTIDFHLLGDSAIPLGGALIAGGMVVEYGFDELADLEKRINSKKIDEFPLVLTITPTFSCNLGCSYCFVGKKKGLMSRKTEHEVISFVKSHLDSGNIPAFSVDWFGGEPLLARRSIGRLSSTFIELCAEKAIPYRAHLITNGTLLDTEIADQLESWGIDRIQITLDGKRSTHDARRPWKGPSHNIIAKSSFDDTLSGIEHVIGRVAIRLRINVDRNNLEEAFSLLHMFDQRGWLSPDLQFYPYLSMVTDFTNAATGKWSLSEACFPDEFYRAYQKWLDLLNTRGLSVAGERLYGFPQPITTACGAFSERGWIISFDGQLHKCGLDSDTDNRSIGFLGKEKDQSNSNALYWSNYNPATNSECRQCRAFPVCLGGCARDRRDNRDKAMLDNCEFHHKYEPLIVAQHIRMRRENNLKARIGSGKTNQ</sequence>
<keyword evidence="2" id="KW-0004">4Fe-4S</keyword>
<dbReference type="SFLD" id="SFLDG01067">
    <property type="entry name" value="SPASM/twitch_domain_containing"/>
    <property type="match status" value="1"/>
</dbReference>
<keyword evidence="6" id="KW-0411">Iron-sulfur</keyword>
<dbReference type="PANTHER" id="PTHR43787:SF3">
    <property type="entry name" value="ARYLSULFATASE REGULATORY PROTEIN"/>
    <property type="match status" value="1"/>
</dbReference>
<dbReference type="InterPro" id="IPR007197">
    <property type="entry name" value="rSAM"/>
</dbReference>
<evidence type="ECO:0000313" key="8">
    <source>
        <dbReference type="EMBL" id="MFC0710368.1"/>
    </source>
</evidence>